<reference evidence="2 3" key="1">
    <citation type="submission" date="2024-02" db="EMBL/GenBank/DDBJ databases">
        <title>A draft genome for the cacao thread blight pathogen Marasmius crinis-equi.</title>
        <authorList>
            <person name="Cohen S.P."/>
            <person name="Baruah I.K."/>
            <person name="Amoako-Attah I."/>
            <person name="Bukari Y."/>
            <person name="Meinhardt L.W."/>
            <person name="Bailey B.A."/>
        </authorList>
    </citation>
    <scope>NUCLEOTIDE SEQUENCE [LARGE SCALE GENOMIC DNA]</scope>
    <source>
        <strain evidence="2 3">GH-76</strain>
    </source>
</reference>
<sequence length="128" mass="13811">MRECSYDPVEGLTLAPDTDPVEKIKQLEDQITNLKNKLYDVQATSITRSESPHTTLSAPGVDAGGISLPQASLSMTPTLSSSTPDPQFRSESGSPELRNPSKGSSDPFMDLLFLGWNPDLPDPATLNH</sequence>
<comment type="caution">
    <text evidence="2">The sequence shown here is derived from an EMBL/GenBank/DDBJ whole genome shotgun (WGS) entry which is preliminary data.</text>
</comment>
<evidence type="ECO:0000313" key="3">
    <source>
        <dbReference type="Proteomes" id="UP001465976"/>
    </source>
</evidence>
<dbReference type="Proteomes" id="UP001465976">
    <property type="component" value="Unassembled WGS sequence"/>
</dbReference>
<dbReference type="EMBL" id="JBAHYK010000032">
    <property type="protein sequence ID" value="KAL0580368.1"/>
    <property type="molecule type" value="Genomic_DNA"/>
</dbReference>
<feature type="compositionally biased region" description="Polar residues" evidence="1">
    <location>
        <begin position="45"/>
        <end position="57"/>
    </location>
</feature>
<feature type="compositionally biased region" description="Low complexity" evidence="1">
    <location>
        <begin position="72"/>
        <end position="84"/>
    </location>
</feature>
<proteinExistence type="predicted"/>
<feature type="region of interest" description="Disordered" evidence="1">
    <location>
        <begin position="45"/>
        <end position="110"/>
    </location>
</feature>
<name>A0ABR3FXV2_9AGAR</name>
<protein>
    <submittedName>
        <fullName evidence="2">Uncharacterized protein</fullName>
    </submittedName>
</protein>
<keyword evidence="3" id="KW-1185">Reference proteome</keyword>
<evidence type="ECO:0000256" key="1">
    <source>
        <dbReference type="SAM" id="MobiDB-lite"/>
    </source>
</evidence>
<accession>A0ABR3FXV2</accession>
<evidence type="ECO:0000313" key="2">
    <source>
        <dbReference type="EMBL" id="KAL0580368.1"/>
    </source>
</evidence>
<organism evidence="2 3">
    <name type="scientific">Marasmius crinis-equi</name>
    <dbReference type="NCBI Taxonomy" id="585013"/>
    <lineage>
        <taxon>Eukaryota</taxon>
        <taxon>Fungi</taxon>
        <taxon>Dikarya</taxon>
        <taxon>Basidiomycota</taxon>
        <taxon>Agaricomycotina</taxon>
        <taxon>Agaricomycetes</taxon>
        <taxon>Agaricomycetidae</taxon>
        <taxon>Agaricales</taxon>
        <taxon>Marasmiineae</taxon>
        <taxon>Marasmiaceae</taxon>
        <taxon>Marasmius</taxon>
    </lineage>
</organism>
<gene>
    <name evidence="2" type="ORF">V5O48_001613</name>
</gene>